<accession>A0ABN3EXB1</accession>
<evidence type="ECO:0000256" key="1">
    <source>
        <dbReference type="SAM" id="MobiDB-lite"/>
    </source>
</evidence>
<protein>
    <recommendedName>
        <fullName evidence="2">DUF317 domain-containing protein</fullName>
    </recommendedName>
</protein>
<sequence length="245" mass="26712">MWDTLANRGWTQGNDTTTAASPCGRAVITHTTDTLDQQVWRIQARQQPAAAPMWTIDINLRTPAEIVSEITGHLADALAHDGDQALQSPGKPAPLLRALRRQGWVNEGQFATITEYRSPGEGLAGAVLWRHRLGRGESEADPQRLAFQLMAGQQPEPSETAYQGWYASFDGPVPHTLVVAVLEATLNPEPVARSADQIPSLHRDDVRLNPRTKAAKARTADRSTTPATPTTAPTVPLPAQTRRTR</sequence>
<dbReference type="Proteomes" id="UP001500305">
    <property type="component" value="Unassembled WGS sequence"/>
</dbReference>
<name>A0ABN3EXB1_9ACTN</name>
<dbReference type="Pfam" id="PF03771">
    <property type="entry name" value="SPDY"/>
    <property type="match status" value="1"/>
</dbReference>
<dbReference type="EMBL" id="BAAATR010000050">
    <property type="protein sequence ID" value="GAA2274579.1"/>
    <property type="molecule type" value="Genomic_DNA"/>
</dbReference>
<gene>
    <name evidence="3" type="ORF">GCM10010430_70730</name>
</gene>
<feature type="compositionally biased region" description="Polar residues" evidence="1">
    <location>
        <begin position="9"/>
        <end position="20"/>
    </location>
</feature>
<proteinExistence type="predicted"/>
<feature type="region of interest" description="Disordered" evidence="1">
    <location>
        <begin position="193"/>
        <end position="245"/>
    </location>
</feature>
<evidence type="ECO:0000313" key="3">
    <source>
        <dbReference type="EMBL" id="GAA2274579.1"/>
    </source>
</evidence>
<organism evidence="3 4">
    <name type="scientific">Kitasatospora cystarginea</name>
    <dbReference type="NCBI Taxonomy" id="58350"/>
    <lineage>
        <taxon>Bacteria</taxon>
        <taxon>Bacillati</taxon>
        <taxon>Actinomycetota</taxon>
        <taxon>Actinomycetes</taxon>
        <taxon>Kitasatosporales</taxon>
        <taxon>Streptomycetaceae</taxon>
        <taxon>Kitasatospora</taxon>
    </lineage>
</organism>
<evidence type="ECO:0000259" key="2">
    <source>
        <dbReference type="Pfam" id="PF03771"/>
    </source>
</evidence>
<feature type="region of interest" description="Disordered" evidence="1">
    <location>
        <begin position="1"/>
        <end position="21"/>
    </location>
</feature>
<dbReference type="RefSeq" id="WP_344640669.1">
    <property type="nucleotide sequence ID" value="NZ_BAAATR010000050.1"/>
</dbReference>
<evidence type="ECO:0000313" key="4">
    <source>
        <dbReference type="Proteomes" id="UP001500305"/>
    </source>
</evidence>
<feature type="domain" description="DUF317" evidence="2">
    <location>
        <begin position="21"/>
        <end position="76"/>
    </location>
</feature>
<keyword evidence="4" id="KW-1185">Reference proteome</keyword>
<comment type="caution">
    <text evidence="3">The sequence shown here is derived from an EMBL/GenBank/DDBJ whole genome shotgun (WGS) entry which is preliminary data.</text>
</comment>
<reference evidence="3 4" key="1">
    <citation type="journal article" date="2019" name="Int. J. Syst. Evol. Microbiol.">
        <title>The Global Catalogue of Microorganisms (GCM) 10K type strain sequencing project: providing services to taxonomists for standard genome sequencing and annotation.</title>
        <authorList>
            <consortium name="The Broad Institute Genomics Platform"/>
            <consortium name="The Broad Institute Genome Sequencing Center for Infectious Disease"/>
            <person name="Wu L."/>
            <person name="Ma J."/>
        </authorList>
    </citation>
    <scope>NUCLEOTIDE SEQUENCE [LARGE SCALE GENOMIC DNA]</scope>
    <source>
        <strain evidence="3 4">JCM 7356</strain>
    </source>
</reference>
<feature type="compositionally biased region" description="Low complexity" evidence="1">
    <location>
        <begin position="222"/>
        <end position="245"/>
    </location>
</feature>
<dbReference type="InterPro" id="IPR005523">
    <property type="entry name" value="DUF317_SPDY"/>
</dbReference>